<dbReference type="Gene3D" id="2.130.10.30">
    <property type="entry name" value="Regulator of chromosome condensation 1/beta-lactamase-inhibitor protein II"/>
    <property type="match status" value="3"/>
</dbReference>
<gene>
    <name evidence="18" type="ORF">RI845_12580</name>
</gene>
<evidence type="ECO:0000313" key="19">
    <source>
        <dbReference type="Proteomes" id="UP001248581"/>
    </source>
</evidence>
<evidence type="ECO:0000256" key="16">
    <source>
        <dbReference type="SAM" id="SignalP"/>
    </source>
</evidence>
<dbReference type="EC" id="2.7.11.1" evidence="3"/>
<keyword evidence="19" id="KW-1185">Reference proteome</keyword>
<evidence type="ECO:0000256" key="15">
    <source>
        <dbReference type="SAM" id="MobiDB-lite"/>
    </source>
</evidence>
<reference evidence="19" key="1">
    <citation type="submission" date="2023-09" db="EMBL/GenBank/DDBJ databases">
        <authorList>
            <person name="Li S."/>
            <person name="Li X."/>
            <person name="Zhang C."/>
            <person name="Zhao Z."/>
        </authorList>
    </citation>
    <scope>NUCLEOTIDE SEQUENCE [LARGE SCALE GENOMIC DNA]</scope>
    <source>
        <strain evidence="19">SQ345</strain>
    </source>
</reference>
<dbReference type="InterPro" id="IPR006644">
    <property type="entry name" value="Cadg"/>
</dbReference>
<evidence type="ECO:0000256" key="14">
    <source>
        <dbReference type="ARBA" id="ARBA00048679"/>
    </source>
</evidence>
<feature type="signal peptide" evidence="16">
    <location>
        <begin position="1"/>
        <end position="22"/>
    </location>
</feature>
<feature type="chain" id="PRO_5047549644" description="non-specific serine/threonine protein kinase" evidence="16">
    <location>
        <begin position="23"/>
        <end position="1254"/>
    </location>
</feature>
<dbReference type="InterPro" id="IPR009091">
    <property type="entry name" value="RCC1/BLIP-II"/>
</dbReference>
<feature type="compositionally biased region" description="Polar residues" evidence="15">
    <location>
        <begin position="35"/>
        <end position="48"/>
    </location>
</feature>
<comment type="catalytic activity">
    <reaction evidence="14">
        <text>L-seryl-[protein] + ATP = O-phospho-L-seryl-[protein] + ADP + H(+)</text>
        <dbReference type="Rhea" id="RHEA:17989"/>
        <dbReference type="Rhea" id="RHEA-COMP:9863"/>
        <dbReference type="Rhea" id="RHEA-COMP:11604"/>
        <dbReference type="ChEBI" id="CHEBI:15378"/>
        <dbReference type="ChEBI" id="CHEBI:29999"/>
        <dbReference type="ChEBI" id="CHEBI:30616"/>
        <dbReference type="ChEBI" id="CHEBI:83421"/>
        <dbReference type="ChEBI" id="CHEBI:456216"/>
        <dbReference type="EC" id="2.7.11.1"/>
    </reaction>
</comment>
<evidence type="ECO:0000313" key="18">
    <source>
        <dbReference type="EMBL" id="WNC67352.1"/>
    </source>
</evidence>
<feature type="domain" description="Dystroglycan-type cadherin-like" evidence="17">
    <location>
        <begin position="134"/>
        <end position="223"/>
    </location>
</feature>
<comment type="subcellular location">
    <subcellularLocation>
        <location evidence="1">Membrane</location>
        <topology evidence="1">Single-pass type I membrane protein</topology>
    </subcellularLocation>
    <subcellularLocation>
        <location evidence="2">Secreted</location>
    </subcellularLocation>
</comment>
<dbReference type="InterPro" id="IPR013783">
    <property type="entry name" value="Ig-like_fold"/>
</dbReference>
<evidence type="ECO:0000256" key="11">
    <source>
        <dbReference type="ARBA" id="ARBA00023170"/>
    </source>
</evidence>
<dbReference type="Gene3D" id="2.60.40.10">
    <property type="entry name" value="Immunoglobulins"/>
    <property type="match status" value="2"/>
</dbReference>
<dbReference type="InterPro" id="IPR028974">
    <property type="entry name" value="TSP_type-3_rpt"/>
</dbReference>
<feature type="region of interest" description="Disordered" evidence="15">
    <location>
        <begin position="27"/>
        <end position="48"/>
    </location>
</feature>
<dbReference type="Pfam" id="PF05345">
    <property type="entry name" value="He_PIG"/>
    <property type="match status" value="2"/>
</dbReference>
<keyword evidence="8" id="KW-1133">Transmembrane helix</keyword>
<dbReference type="InterPro" id="IPR059100">
    <property type="entry name" value="TSP3_bac"/>
</dbReference>
<dbReference type="SUPFAM" id="SSF49313">
    <property type="entry name" value="Cadherin-like"/>
    <property type="match status" value="2"/>
</dbReference>
<dbReference type="Pfam" id="PF18884">
    <property type="entry name" value="TSP3_bac"/>
    <property type="match status" value="3"/>
</dbReference>
<feature type="domain" description="Dystroglycan-type cadherin-like" evidence="17">
    <location>
        <begin position="41"/>
        <end position="133"/>
    </location>
</feature>
<keyword evidence="9" id="KW-0472">Membrane</keyword>
<feature type="compositionally biased region" description="Acidic residues" evidence="15">
    <location>
        <begin position="470"/>
        <end position="485"/>
    </location>
</feature>
<evidence type="ECO:0000256" key="5">
    <source>
        <dbReference type="ARBA" id="ARBA00022692"/>
    </source>
</evidence>
<dbReference type="RefSeq" id="WP_348386516.1">
    <property type="nucleotide sequence ID" value="NZ_CP134146.1"/>
</dbReference>
<dbReference type="EMBL" id="CP134146">
    <property type="protein sequence ID" value="WNC67352.1"/>
    <property type="molecule type" value="Genomic_DNA"/>
</dbReference>
<dbReference type="Gene3D" id="4.10.1080.10">
    <property type="entry name" value="TSP type-3 repeat"/>
    <property type="match status" value="1"/>
</dbReference>
<keyword evidence="10" id="KW-1015">Disulfide bond</keyword>
<proteinExistence type="predicted"/>
<evidence type="ECO:0000256" key="3">
    <source>
        <dbReference type="ARBA" id="ARBA00012513"/>
    </source>
</evidence>
<dbReference type="PANTHER" id="PTHR47460:SF1">
    <property type="entry name" value="SERINE_THREONINE-PROTEIN KINASE-LIKE PROTEIN ACR4"/>
    <property type="match status" value="1"/>
</dbReference>
<feature type="region of interest" description="Disordered" evidence="15">
    <location>
        <begin position="426"/>
        <end position="537"/>
    </location>
</feature>
<evidence type="ECO:0000256" key="13">
    <source>
        <dbReference type="ARBA" id="ARBA00047899"/>
    </source>
</evidence>
<feature type="compositionally biased region" description="Polar residues" evidence="15">
    <location>
        <begin position="434"/>
        <end position="443"/>
    </location>
</feature>
<name>A0ABY9TEY7_9GAMM</name>
<evidence type="ECO:0000256" key="8">
    <source>
        <dbReference type="ARBA" id="ARBA00022989"/>
    </source>
</evidence>
<dbReference type="SMART" id="SM00736">
    <property type="entry name" value="CADG"/>
    <property type="match status" value="2"/>
</dbReference>
<comment type="catalytic activity">
    <reaction evidence="13">
        <text>L-threonyl-[protein] + ATP = O-phospho-L-threonyl-[protein] + ADP + H(+)</text>
        <dbReference type="Rhea" id="RHEA:46608"/>
        <dbReference type="Rhea" id="RHEA-COMP:11060"/>
        <dbReference type="Rhea" id="RHEA-COMP:11605"/>
        <dbReference type="ChEBI" id="CHEBI:15378"/>
        <dbReference type="ChEBI" id="CHEBI:30013"/>
        <dbReference type="ChEBI" id="CHEBI:30616"/>
        <dbReference type="ChEBI" id="CHEBI:61977"/>
        <dbReference type="ChEBI" id="CHEBI:456216"/>
        <dbReference type="EC" id="2.7.11.1"/>
    </reaction>
</comment>
<keyword evidence="6 16" id="KW-0732">Signal</keyword>
<keyword evidence="7" id="KW-0106">Calcium</keyword>
<dbReference type="InterPro" id="IPR015919">
    <property type="entry name" value="Cadherin-like_sf"/>
</dbReference>
<evidence type="ECO:0000256" key="6">
    <source>
        <dbReference type="ARBA" id="ARBA00022729"/>
    </source>
</evidence>
<dbReference type="SUPFAM" id="SSF50985">
    <property type="entry name" value="RCC1/BLIP-II"/>
    <property type="match status" value="1"/>
</dbReference>
<evidence type="ECO:0000259" key="17">
    <source>
        <dbReference type="SMART" id="SM00736"/>
    </source>
</evidence>
<evidence type="ECO:0000256" key="4">
    <source>
        <dbReference type="ARBA" id="ARBA00022525"/>
    </source>
</evidence>
<keyword evidence="11" id="KW-0675">Receptor</keyword>
<keyword evidence="12" id="KW-0325">Glycoprotein</keyword>
<keyword evidence="4" id="KW-0964">Secreted</keyword>
<organism evidence="18 19">
    <name type="scientific">Thalassotalea nanhaiensis</name>
    <dbReference type="NCBI Taxonomy" id="3065648"/>
    <lineage>
        <taxon>Bacteria</taxon>
        <taxon>Pseudomonadati</taxon>
        <taxon>Pseudomonadota</taxon>
        <taxon>Gammaproteobacteria</taxon>
        <taxon>Alteromonadales</taxon>
        <taxon>Colwelliaceae</taxon>
        <taxon>Thalassotalea</taxon>
    </lineage>
</organism>
<dbReference type="PANTHER" id="PTHR47460">
    <property type="entry name" value="SERINE/THREONINE-PROTEIN KINASE-LIKE PROTEIN ACR4"/>
    <property type="match status" value="1"/>
</dbReference>
<accession>A0ABY9TEY7</accession>
<keyword evidence="5" id="KW-0812">Transmembrane</keyword>
<evidence type="ECO:0000256" key="10">
    <source>
        <dbReference type="ARBA" id="ARBA00023157"/>
    </source>
</evidence>
<evidence type="ECO:0000256" key="12">
    <source>
        <dbReference type="ARBA" id="ARBA00023180"/>
    </source>
</evidence>
<evidence type="ECO:0000256" key="1">
    <source>
        <dbReference type="ARBA" id="ARBA00004479"/>
    </source>
</evidence>
<protein>
    <recommendedName>
        <fullName evidence="3">non-specific serine/threonine protein kinase</fullName>
        <ecNumber evidence="3">2.7.11.1</ecNumber>
    </recommendedName>
</protein>
<sequence length="1254" mass="131640">MSKTMNKSYLALLVATTLGLTACGGGGGGGGTKVETPNTAPTISGTPTVSVNENQAYSFTPSASDSNNDSLTFSITNKPNWASFDTSTGALTGTPDYDAADIYAAVSISVSDGKDSVNLAPFDINVINVNRAPIIEAIEDQSVSETSEFSYSLSASDADQQDLTFTVENAPTWLTLNTDTNVLSGTPTLSDAGTNVVTVSVSDGETTTSKDFNLSILNSVQVSGKVIDGYISGADVYLDLNNDGIRNTNEEFVTTDTNGSYSFVVKGENLNVLQTKFLRAYVGNGASDASRPELDFAVNPVTFSYAPMANIDSSTDAVVANITPFTHSVSEEVAAAITSDATLAEIQAALTSAETKILSELLSALSIDDTHQDITQIKAALLSDFIASGLSSEIVDAMIAKAKDMTNLAMAMQSSIDTDEDGFSDLYETYFGSDPQNNASTPNDLDGDGHTNDEEIAAGSDPQDPLSTLDDLDGDGYSNAEEEFYGTDPRDKNSNPGDLDADGVPNGGDAFPNDANEHSDIDGDGIGDNADLDRDGNGFNDADETKIIAGRNFKCAINLDKTVSCDLTSDSTFAQNDIPAELANVELLAAGGAHVCAVSSDANDTAICWGDNQYKQLDVTPAGGKIVQLVLGDNYTCTVAEDGDELKGYTVQCFGALTNREGDFEERNGSFALVAGGPNHICANSTVVENGIARGVPYCLANDEGVVLETSSAGYGNNTLQVTGFSLGKDFTCTYTNEQSSTCIGSLTTLAIDGVVLTQVSAGDTHVCAIEMVDELTNQVHCWGDNTFGQLEIGSVLDGQSIDRIHASGNTTCAFVKDNAQDPICWGASTEFNATSIDYPVSYMTGGDLFKCAVLSDGSEICDGTIDADTNDDGVTDLFDGSDFIPAPNAQVPGYSICMGVKATDKLACLTPAGLEYSTVMIKGETKQLSANAIVDNGLTGMGDQGGICVLDNGEVNCVSGIMASDTPYTSSNPVEMGVGKFTVCFIDDEGLQCINKHTQISSSLVDNMPDFSEAVGFKSLQVHQDTTQEYACVAAGYVNSQDKVYYKAQCWGSAEQGQLEARTNSLSKGFQRFELNSVNACLIASSLIECWGNTENGIGSINTATIEQQELGINTYNPINAEEVMVDDELKTINVKVSDVSLNFKTLCYISDSGLNCVGTDPALPASTLPSNIEIGGADTCLVDGINVLVDNDATMGGTNIECSNSDFGAITNIFDVDASAIATCVFTDDKTVCKSTVPNYEFDGEVSAPIEP</sequence>
<evidence type="ECO:0000256" key="7">
    <source>
        <dbReference type="ARBA" id="ARBA00022837"/>
    </source>
</evidence>
<dbReference type="Proteomes" id="UP001248581">
    <property type="component" value="Chromosome"/>
</dbReference>
<evidence type="ECO:0000256" key="9">
    <source>
        <dbReference type="ARBA" id="ARBA00023136"/>
    </source>
</evidence>
<dbReference type="SUPFAM" id="SSF117074">
    <property type="entry name" value="Hypothetical protein PA1324"/>
    <property type="match status" value="1"/>
</dbReference>
<dbReference type="PROSITE" id="PS51257">
    <property type="entry name" value="PROKAR_LIPOPROTEIN"/>
    <property type="match status" value="1"/>
</dbReference>
<evidence type="ECO:0000256" key="2">
    <source>
        <dbReference type="ARBA" id="ARBA00004613"/>
    </source>
</evidence>